<feature type="region of interest" description="Disordered" evidence="1">
    <location>
        <begin position="205"/>
        <end position="245"/>
    </location>
</feature>
<feature type="compositionally biased region" description="Basic and acidic residues" evidence="1">
    <location>
        <begin position="15"/>
        <end position="24"/>
    </location>
</feature>
<evidence type="ECO:0000313" key="2">
    <source>
        <dbReference type="EMBL" id="ORZ11151.1"/>
    </source>
</evidence>
<feature type="compositionally biased region" description="Low complexity" evidence="1">
    <location>
        <begin position="205"/>
        <end position="225"/>
    </location>
</feature>
<feature type="compositionally biased region" description="Low complexity" evidence="1">
    <location>
        <begin position="1"/>
        <end position="14"/>
    </location>
</feature>
<dbReference type="EMBL" id="MCGE01000022">
    <property type="protein sequence ID" value="ORZ11151.1"/>
    <property type="molecule type" value="Genomic_DNA"/>
</dbReference>
<feature type="region of interest" description="Disordered" evidence="1">
    <location>
        <begin position="1"/>
        <end position="184"/>
    </location>
</feature>
<accession>A0A1X2I7Z4</accession>
<gene>
    <name evidence="2" type="ORF">BCR42DRAFT_421673</name>
</gene>
<evidence type="ECO:0000313" key="3">
    <source>
        <dbReference type="Proteomes" id="UP000193560"/>
    </source>
</evidence>
<organism evidence="2 3">
    <name type="scientific">Absidia repens</name>
    <dbReference type="NCBI Taxonomy" id="90262"/>
    <lineage>
        <taxon>Eukaryota</taxon>
        <taxon>Fungi</taxon>
        <taxon>Fungi incertae sedis</taxon>
        <taxon>Mucoromycota</taxon>
        <taxon>Mucoromycotina</taxon>
        <taxon>Mucoromycetes</taxon>
        <taxon>Mucorales</taxon>
        <taxon>Cunninghamellaceae</taxon>
        <taxon>Absidia</taxon>
    </lineage>
</organism>
<dbReference type="AlphaFoldDB" id="A0A1X2I7Z4"/>
<reference evidence="2 3" key="1">
    <citation type="submission" date="2016-07" db="EMBL/GenBank/DDBJ databases">
        <title>Pervasive Adenine N6-methylation of Active Genes in Fungi.</title>
        <authorList>
            <consortium name="DOE Joint Genome Institute"/>
            <person name="Mondo S.J."/>
            <person name="Dannebaum R.O."/>
            <person name="Kuo R.C."/>
            <person name="Labutti K."/>
            <person name="Haridas S."/>
            <person name="Kuo A."/>
            <person name="Salamov A."/>
            <person name="Ahrendt S.R."/>
            <person name="Lipzen A."/>
            <person name="Sullivan W."/>
            <person name="Andreopoulos W.B."/>
            <person name="Clum A."/>
            <person name="Lindquist E."/>
            <person name="Daum C."/>
            <person name="Ramamoorthy G.K."/>
            <person name="Gryganskyi A."/>
            <person name="Culley D."/>
            <person name="Magnuson J.K."/>
            <person name="James T.Y."/>
            <person name="O'Malley M.A."/>
            <person name="Stajich J.E."/>
            <person name="Spatafora J.W."/>
            <person name="Visel A."/>
            <person name="Grigoriev I.V."/>
        </authorList>
    </citation>
    <scope>NUCLEOTIDE SEQUENCE [LARGE SCALE GENOMIC DNA]</scope>
    <source>
        <strain evidence="2 3">NRRL 1336</strain>
    </source>
</reference>
<dbReference type="OrthoDB" id="2283707at2759"/>
<protein>
    <submittedName>
        <fullName evidence="2">Uncharacterized protein</fullName>
    </submittedName>
</protein>
<feature type="compositionally biased region" description="Low complexity" evidence="1">
    <location>
        <begin position="98"/>
        <end position="139"/>
    </location>
</feature>
<dbReference type="Proteomes" id="UP000193560">
    <property type="component" value="Unassembled WGS sequence"/>
</dbReference>
<feature type="compositionally biased region" description="Low complexity" evidence="1">
    <location>
        <begin position="159"/>
        <end position="173"/>
    </location>
</feature>
<sequence length="368" mass="39189">MRKKSLVVSSVVTETEVKLDKIDDSPDSPFLKDSNDSYTTSTSDSPPLTEGNASITPECETTISEINGVAPSTLTKSEKLSSPALSSTVDEAHDDPTENTTTPLATTLSSPSTDNQALNNPTTPAATSPTLLPQPQPQQMEHNHDELTEIKPTLPMDTSLPSSASEASPVSPANTILPTKAQDDSPAIAAAGTFPVLSNIEGIPDDLASTSSTTTATDAQAPPSSTGGGKVKRKKRRPYQTPTEDQLNSLVNGHLNDKLSISAAARRAGIARSTASSLMKKHKTTGSIPERQPRGRTAPAKIQAEQAAWIDQYLIDHESATLEKIRVALLVAFPSINQISLSGLQRNITLKCTRHLKRRRQSKNADDS</sequence>
<feature type="region of interest" description="Disordered" evidence="1">
    <location>
        <begin position="273"/>
        <end position="297"/>
    </location>
</feature>
<name>A0A1X2I7Z4_9FUNG</name>
<dbReference type="SUPFAM" id="SSF46689">
    <property type="entry name" value="Homeodomain-like"/>
    <property type="match status" value="1"/>
</dbReference>
<comment type="caution">
    <text evidence="2">The sequence shown here is derived from an EMBL/GenBank/DDBJ whole genome shotgun (WGS) entry which is preliminary data.</text>
</comment>
<feature type="compositionally biased region" description="Low complexity" evidence="1">
    <location>
        <begin position="36"/>
        <end position="45"/>
    </location>
</feature>
<proteinExistence type="predicted"/>
<dbReference type="InterPro" id="IPR009057">
    <property type="entry name" value="Homeodomain-like_sf"/>
</dbReference>
<feature type="compositionally biased region" description="Polar residues" evidence="1">
    <location>
        <begin position="51"/>
        <end position="75"/>
    </location>
</feature>
<keyword evidence="3" id="KW-1185">Reference proteome</keyword>
<evidence type="ECO:0000256" key="1">
    <source>
        <dbReference type="SAM" id="MobiDB-lite"/>
    </source>
</evidence>